<dbReference type="FunFam" id="2.20.100.10:FF:000007">
    <property type="entry name" value="Thrombospondin 1"/>
    <property type="match status" value="1"/>
</dbReference>
<keyword evidence="10" id="KW-0325">Glycoprotein</keyword>
<dbReference type="GO" id="GO:0016020">
    <property type="term" value="C:membrane"/>
    <property type="evidence" value="ECO:0007669"/>
    <property type="project" value="UniProtKB-SubCell"/>
</dbReference>
<dbReference type="OMA" id="NATNDCK"/>
<keyword evidence="4" id="KW-0812">Transmembrane</keyword>
<dbReference type="Pfam" id="PF00090">
    <property type="entry name" value="TSP_1"/>
    <property type="match status" value="2"/>
</dbReference>
<proteinExistence type="predicted"/>
<evidence type="ECO:0000256" key="5">
    <source>
        <dbReference type="ARBA" id="ARBA00022729"/>
    </source>
</evidence>
<evidence type="ECO:0000256" key="1">
    <source>
        <dbReference type="ARBA" id="ARBA00004167"/>
    </source>
</evidence>
<keyword evidence="13" id="KW-1185">Reference proteome</keyword>
<dbReference type="InterPro" id="IPR000884">
    <property type="entry name" value="TSP1_rpt"/>
</dbReference>
<evidence type="ECO:0000313" key="11">
    <source>
        <dbReference type="EMBL" id="EDO39017.1"/>
    </source>
</evidence>
<evidence type="ECO:0000256" key="10">
    <source>
        <dbReference type="ARBA" id="ARBA00023180"/>
    </source>
</evidence>
<evidence type="ECO:0000256" key="9">
    <source>
        <dbReference type="ARBA" id="ARBA00023157"/>
    </source>
</evidence>
<evidence type="ECO:0000256" key="8">
    <source>
        <dbReference type="ARBA" id="ARBA00023136"/>
    </source>
</evidence>
<evidence type="ECO:0000256" key="2">
    <source>
        <dbReference type="ARBA" id="ARBA00004613"/>
    </source>
</evidence>
<reference evidence="12 13" key="1">
    <citation type="journal article" date="2007" name="Science">
        <title>Sea anemone genome reveals ancestral eumetazoan gene repertoire and genomic organization.</title>
        <authorList>
            <person name="Putnam N.H."/>
            <person name="Srivastava M."/>
            <person name="Hellsten U."/>
            <person name="Dirks B."/>
            <person name="Chapman J."/>
            <person name="Salamov A."/>
            <person name="Terry A."/>
            <person name="Shapiro H."/>
            <person name="Lindquist E."/>
            <person name="Kapitonov V.V."/>
            <person name="Jurka J."/>
            <person name="Genikhovich G."/>
            <person name="Grigoriev I.V."/>
            <person name="Lucas S.M."/>
            <person name="Steele R.E."/>
            <person name="Finnerty J.R."/>
            <person name="Technau U."/>
            <person name="Martindale M.Q."/>
            <person name="Rokhsar D.S."/>
        </authorList>
    </citation>
    <scope>NUCLEOTIDE SEQUENCE [LARGE SCALE GENOMIC DNA]</scope>
    <source>
        <strain evidence="12">CH2 x CH6</strain>
        <strain evidence="13">CH2 X CH6</strain>
    </source>
</reference>
<comment type="subcellular location">
    <subcellularLocation>
        <location evidence="1">Membrane</location>
        <topology evidence="1">Single-pass membrane protein</topology>
    </subcellularLocation>
    <subcellularLocation>
        <location evidence="2">Secreted</location>
    </subcellularLocation>
</comment>
<name>A7S9R3_NEMVE</name>
<evidence type="ECO:0000256" key="7">
    <source>
        <dbReference type="ARBA" id="ARBA00022989"/>
    </source>
</evidence>
<dbReference type="InterPro" id="IPR036383">
    <property type="entry name" value="TSP1_rpt_sf"/>
</dbReference>
<dbReference type="SUPFAM" id="SSF82895">
    <property type="entry name" value="TSP-1 type 1 repeat"/>
    <property type="match status" value="2"/>
</dbReference>
<keyword evidence="3" id="KW-0964">Secreted</keyword>
<dbReference type="Proteomes" id="UP000001593">
    <property type="component" value="Unassembled WGS sequence"/>
</dbReference>
<evidence type="ECO:0000256" key="4">
    <source>
        <dbReference type="ARBA" id="ARBA00022692"/>
    </source>
</evidence>
<protein>
    <submittedName>
        <fullName evidence="12">Uncharacterized protein</fullName>
    </submittedName>
</protein>
<dbReference type="EMBL" id="DS469615">
    <property type="protein sequence ID" value="EDO39017.1"/>
    <property type="molecule type" value="Genomic_DNA"/>
</dbReference>
<dbReference type="PANTHER" id="PTHR22906">
    <property type="entry name" value="PROPERDIN"/>
    <property type="match status" value="1"/>
</dbReference>
<dbReference type="EMBL" id="DS469605">
    <property type="protein sequence ID" value="EDO39527.1"/>
    <property type="molecule type" value="Genomic_DNA"/>
</dbReference>
<keyword evidence="6" id="KW-0677">Repeat</keyword>
<evidence type="ECO:0000256" key="3">
    <source>
        <dbReference type="ARBA" id="ARBA00022525"/>
    </source>
</evidence>
<dbReference type="KEGG" id="nve:5510612"/>
<dbReference type="PRINTS" id="PR01705">
    <property type="entry name" value="TSP1REPEAT"/>
</dbReference>
<dbReference type="eggNOG" id="KOG4475">
    <property type="taxonomic scope" value="Eukaryota"/>
</dbReference>
<dbReference type="Gene3D" id="2.20.100.10">
    <property type="entry name" value="Thrombospondin type-1 (TSP1) repeat"/>
    <property type="match status" value="2"/>
</dbReference>
<sequence length="114" mass="12205">DGGWGSWSPWTECAQICGGSIVERIRVCDNPAPANGGAKCPGPDKETKEDCKEPCEVDGGWGEWSEWTRCSTSCGPGKKTRDRKCNNPEAAYGGKCVGDAQETDSCKLFPCPSK</sequence>
<dbReference type="FunFam" id="2.20.100.10:FF:000021">
    <property type="entry name" value="semaphorin-5B isoform X1"/>
    <property type="match status" value="1"/>
</dbReference>
<dbReference type="InterPro" id="IPR052065">
    <property type="entry name" value="Compl_asym_regulator"/>
</dbReference>
<dbReference type="GO" id="GO:0007399">
    <property type="term" value="P:nervous system development"/>
    <property type="evidence" value="ECO:0007669"/>
    <property type="project" value="UniProtKB-ARBA"/>
</dbReference>
<evidence type="ECO:0000313" key="13">
    <source>
        <dbReference type="Proteomes" id="UP000001593"/>
    </source>
</evidence>
<evidence type="ECO:0000256" key="6">
    <source>
        <dbReference type="ARBA" id="ARBA00022737"/>
    </source>
</evidence>
<keyword evidence="7" id="KW-1133">Transmembrane helix</keyword>
<dbReference type="InParanoid" id="A7S9R3"/>
<keyword evidence="9" id="KW-1015">Disulfide bond</keyword>
<dbReference type="SMART" id="SM00209">
    <property type="entry name" value="TSP1"/>
    <property type="match status" value="2"/>
</dbReference>
<dbReference type="PROSITE" id="PS50092">
    <property type="entry name" value="TSP1"/>
    <property type="match status" value="2"/>
</dbReference>
<keyword evidence="8" id="KW-0472">Membrane</keyword>
<gene>
    <name evidence="12" type="ORF">NEMVEDRAFT_v1g110258</name>
    <name evidence="11" type="ORF">NEMVEDRAFT_v1g112027</name>
</gene>
<dbReference type="AlphaFoldDB" id="A7S9R3"/>
<evidence type="ECO:0000313" key="12">
    <source>
        <dbReference type="EMBL" id="EDO39527.1"/>
    </source>
</evidence>
<dbReference type="PANTHER" id="PTHR22906:SF43">
    <property type="entry name" value="PROPERDIN"/>
    <property type="match status" value="1"/>
</dbReference>
<accession>A7S9R3</accession>
<organism evidence="12 13">
    <name type="scientific">Nematostella vectensis</name>
    <name type="common">Starlet sea anemone</name>
    <dbReference type="NCBI Taxonomy" id="45351"/>
    <lineage>
        <taxon>Eukaryota</taxon>
        <taxon>Metazoa</taxon>
        <taxon>Cnidaria</taxon>
        <taxon>Anthozoa</taxon>
        <taxon>Hexacorallia</taxon>
        <taxon>Actiniaria</taxon>
        <taxon>Edwardsiidae</taxon>
        <taxon>Nematostella</taxon>
    </lineage>
</organism>
<dbReference type="HOGENOM" id="CLU_047129_1_0_1"/>
<feature type="non-terminal residue" evidence="12">
    <location>
        <position position="1"/>
    </location>
</feature>
<keyword evidence="5" id="KW-0732">Signal</keyword>